<keyword evidence="2" id="KW-0808">Transferase</keyword>
<dbReference type="InterPro" id="IPR001173">
    <property type="entry name" value="Glyco_trans_2-like"/>
</dbReference>
<name>A0AAU6P160_9FLAO</name>
<dbReference type="EMBL" id="CP136924">
    <property type="protein sequence ID" value="WXA03578.1"/>
    <property type="molecule type" value="Genomic_DNA"/>
</dbReference>
<reference evidence="2 4" key="1">
    <citation type="submission" date="2023-10" db="EMBL/GenBank/DDBJ databases">
        <title>Culture-based analysis of two novel bacteria associated with mangrove crab gills.</title>
        <authorList>
            <person name="Yang X."/>
            <person name="Garuglieri E."/>
            <person name="Van Goethem M.W."/>
            <person name="Fusi M."/>
            <person name="Marasco R."/>
            <person name="Daffonchio D.G."/>
        </authorList>
    </citation>
    <scope>NUCLEOTIDE SEQUENCE [LARGE SCALE GENOMIC DNA]</scope>
    <source>
        <strain evidence="3">UG2-1</strain>
        <strain evidence="2">UG2-2</strain>
        <strain evidence="4">UG2_2</strain>
    </source>
</reference>
<accession>A0AAU6P160</accession>
<feature type="domain" description="Glycosyltransferase 2-like" evidence="1">
    <location>
        <begin position="8"/>
        <end position="144"/>
    </location>
</feature>
<dbReference type="SUPFAM" id="SSF53448">
    <property type="entry name" value="Nucleotide-diphospho-sugar transferases"/>
    <property type="match status" value="1"/>
</dbReference>
<evidence type="ECO:0000313" key="3">
    <source>
        <dbReference type="EMBL" id="WXA13999.1"/>
    </source>
</evidence>
<dbReference type="CDD" id="cd00761">
    <property type="entry name" value="Glyco_tranf_GTA_type"/>
    <property type="match status" value="1"/>
</dbReference>
<evidence type="ECO:0000259" key="1">
    <source>
        <dbReference type="Pfam" id="PF00535"/>
    </source>
</evidence>
<organism evidence="2 4">
    <name type="scientific">Mangrovimonas cancribranchiae</name>
    <dbReference type="NCBI Taxonomy" id="3080055"/>
    <lineage>
        <taxon>Bacteria</taxon>
        <taxon>Pseudomonadati</taxon>
        <taxon>Bacteroidota</taxon>
        <taxon>Flavobacteriia</taxon>
        <taxon>Flavobacteriales</taxon>
        <taxon>Flavobacteriaceae</taxon>
        <taxon>Mangrovimonas</taxon>
    </lineage>
</organism>
<dbReference type="Gene3D" id="3.90.550.10">
    <property type="entry name" value="Spore Coat Polysaccharide Biosynthesis Protein SpsA, Chain A"/>
    <property type="match status" value="1"/>
</dbReference>
<evidence type="ECO:0000313" key="2">
    <source>
        <dbReference type="EMBL" id="WXA03578.1"/>
    </source>
</evidence>
<sequence>MPDHPLVSIIIPTYNRAHLIGETLDSVLVQTYQNWECIVVDDGSTDNTEDVLKQYTQKDSRIKYLHRPQEHLPGGNGARNYGFKLSKGKYVQWFDSDDLMFKNMLEDKIQQAIKYQADIVVAKHTVQEQKALKKEELQPKVFNSAEFYIDYILGKYPMITNDVLIKREVVKEHRFDERLHKAQEFEFFSRLFQQKLTYCFLNKELVWYRTTADSISNRNGKHWIKKQESLIYLSKKLQSQYVTNQEIVAKAQRQGRKTYKNLILSKHLSVVFKHFQFFKTCHKKNSGVFLGYILYNTLTKRGFDKIKP</sequence>
<dbReference type="GO" id="GO:0016758">
    <property type="term" value="F:hexosyltransferase activity"/>
    <property type="evidence" value="ECO:0007669"/>
    <property type="project" value="UniProtKB-ARBA"/>
</dbReference>
<evidence type="ECO:0000313" key="4">
    <source>
        <dbReference type="Proteomes" id="UP001368318"/>
    </source>
</evidence>
<dbReference type="KEGG" id="mcaa:R3L15_03795"/>
<dbReference type="Pfam" id="PF00535">
    <property type="entry name" value="Glycos_transf_2"/>
    <property type="match status" value="1"/>
</dbReference>
<dbReference type="InterPro" id="IPR029044">
    <property type="entry name" value="Nucleotide-diphossugar_trans"/>
</dbReference>
<dbReference type="PANTHER" id="PTHR22916">
    <property type="entry name" value="GLYCOSYLTRANSFERASE"/>
    <property type="match status" value="1"/>
</dbReference>
<dbReference type="RefSeq" id="WP_338733326.1">
    <property type="nucleotide sequence ID" value="NZ_CP136924.1"/>
</dbReference>
<dbReference type="EMBL" id="CP136925">
    <property type="protein sequence ID" value="WXA13999.1"/>
    <property type="molecule type" value="Genomic_DNA"/>
</dbReference>
<proteinExistence type="predicted"/>
<dbReference type="PANTHER" id="PTHR22916:SF3">
    <property type="entry name" value="UDP-GLCNAC:BETAGAL BETA-1,3-N-ACETYLGLUCOSAMINYLTRANSFERASE-LIKE PROTEIN 1"/>
    <property type="match status" value="1"/>
</dbReference>
<keyword evidence="2" id="KW-0328">Glycosyltransferase</keyword>
<dbReference type="Proteomes" id="UP001368318">
    <property type="component" value="Chromosome"/>
</dbReference>
<dbReference type="AlphaFoldDB" id="A0AAU6P160"/>
<gene>
    <name evidence="3" type="ORF">R3L15_03795</name>
    <name evidence="2" type="ORF">R3L16_03600</name>
</gene>
<keyword evidence="4" id="KW-1185">Reference proteome</keyword>
<protein>
    <submittedName>
        <fullName evidence="2">Glycosyltransferase family 2 protein</fullName>
        <ecNumber evidence="2">2.4.-.-</ecNumber>
    </submittedName>
</protein>
<dbReference type="EC" id="2.4.-.-" evidence="2"/>